<dbReference type="EMBL" id="PYMP01000023">
    <property type="protein sequence ID" value="PSU47798.1"/>
    <property type="molecule type" value="Genomic_DNA"/>
</dbReference>
<proteinExistence type="predicted"/>
<evidence type="ECO:0000313" key="1">
    <source>
        <dbReference type="EMBL" id="PSU19316.1"/>
    </source>
</evidence>
<organism evidence="2 4">
    <name type="scientific">Photobacterium phosphoreum</name>
    <dbReference type="NCBI Taxonomy" id="659"/>
    <lineage>
        <taxon>Bacteria</taxon>
        <taxon>Pseudomonadati</taxon>
        <taxon>Pseudomonadota</taxon>
        <taxon>Gammaproteobacteria</taxon>
        <taxon>Vibrionales</taxon>
        <taxon>Vibrionaceae</taxon>
        <taxon>Photobacterium</taxon>
    </lineage>
</organism>
<dbReference type="EMBL" id="PYMO01000042">
    <property type="protein sequence ID" value="PSU19316.1"/>
    <property type="molecule type" value="Genomic_DNA"/>
</dbReference>
<sequence>MKGGVLKRNLAIFDFCETLVSKQTADDFVYFYLSSNNKVFKKIVFKSLKSKFISILSRLNIYKPSKSTYLMLLKGEKREDLNAVGRIYAEELIREYLCQNLFNVLKSHSDNGDEIVILSGGYDLYLKYCWPNLIDNIICTKISFSDDLCDGSIQGLDCLGYNKITLLNKVICNDLSIYKETYFYTDHVSDLPLLSIVSNPVVVNTNRSNLWAKERGFKIVEQK</sequence>
<dbReference type="NCBIfam" id="TIGR01490">
    <property type="entry name" value="HAD-SF-IB-hyp1"/>
    <property type="match status" value="1"/>
</dbReference>
<dbReference type="Proteomes" id="UP000241618">
    <property type="component" value="Unassembled WGS sequence"/>
</dbReference>
<evidence type="ECO:0000313" key="3">
    <source>
        <dbReference type="Proteomes" id="UP000241405"/>
    </source>
</evidence>
<dbReference type="SUPFAM" id="SSF56784">
    <property type="entry name" value="HAD-like"/>
    <property type="match status" value="1"/>
</dbReference>
<dbReference type="NCBIfam" id="TIGR01488">
    <property type="entry name" value="HAD-SF-IB"/>
    <property type="match status" value="1"/>
</dbReference>
<keyword evidence="2" id="KW-0378">Hydrolase</keyword>
<dbReference type="Proteomes" id="UP000241405">
    <property type="component" value="Unassembled WGS sequence"/>
</dbReference>
<dbReference type="AlphaFoldDB" id="A0A2T3JFT6"/>
<gene>
    <name evidence="2" type="ORF">C9J18_18415</name>
    <name evidence="1" type="ORF">CTM96_21315</name>
</gene>
<dbReference type="Pfam" id="PF12710">
    <property type="entry name" value="HAD"/>
    <property type="match status" value="1"/>
</dbReference>
<dbReference type="Gene3D" id="3.40.50.1000">
    <property type="entry name" value="HAD superfamily/HAD-like"/>
    <property type="match status" value="1"/>
</dbReference>
<evidence type="ECO:0000313" key="2">
    <source>
        <dbReference type="EMBL" id="PSU47798.1"/>
    </source>
</evidence>
<dbReference type="GO" id="GO:0016787">
    <property type="term" value="F:hydrolase activity"/>
    <property type="evidence" value="ECO:0007669"/>
    <property type="project" value="UniProtKB-KW"/>
</dbReference>
<comment type="caution">
    <text evidence="2">The sequence shown here is derived from an EMBL/GenBank/DDBJ whole genome shotgun (WGS) entry which is preliminary data.</text>
</comment>
<reference evidence="3 4" key="1">
    <citation type="submission" date="2018-03" db="EMBL/GenBank/DDBJ databases">
        <title>Whole genome sequencing of Histamine producing bacteria.</title>
        <authorList>
            <person name="Butler K."/>
        </authorList>
    </citation>
    <scope>NUCLEOTIDE SEQUENCE [LARGE SCALE GENOMIC DNA]</scope>
    <source>
        <strain evidence="2 4">FS-6.1</strain>
        <strain evidence="1 3">FS-6.2</strain>
    </source>
</reference>
<protein>
    <submittedName>
        <fullName evidence="2">HAD-IB family hydrolase</fullName>
    </submittedName>
</protein>
<dbReference type="InterPro" id="IPR023214">
    <property type="entry name" value="HAD_sf"/>
</dbReference>
<dbReference type="Gene3D" id="1.20.1440.100">
    <property type="entry name" value="SG protein - dephosphorylation function"/>
    <property type="match status" value="1"/>
</dbReference>
<name>A0A2T3JFT6_PHOPO</name>
<dbReference type="InterPro" id="IPR036412">
    <property type="entry name" value="HAD-like_sf"/>
</dbReference>
<keyword evidence="3" id="KW-1185">Reference proteome</keyword>
<dbReference type="InterPro" id="IPR006385">
    <property type="entry name" value="HAD_hydro_SerB1"/>
</dbReference>
<accession>A0A2T3JFT6</accession>
<evidence type="ECO:0000313" key="4">
    <source>
        <dbReference type="Proteomes" id="UP000241618"/>
    </source>
</evidence>